<comment type="caution">
    <text evidence="1">The sequence shown here is derived from an EMBL/GenBank/DDBJ whole genome shotgun (WGS) entry which is preliminary data.</text>
</comment>
<accession>A0AAD8P101</accession>
<name>A0AAD8P101_TARER</name>
<protein>
    <submittedName>
        <fullName evidence="1">Uncharacterized protein</fullName>
    </submittedName>
</protein>
<evidence type="ECO:0000313" key="2">
    <source>
        <dbReference type="Proteomes" id="UP001229421"/>
    </source>
</evidence>
<reference evidence="1" key="1">
    <citation type="journal article" date="2023" name="bioRxiv">
        <title>Improved chromosome-level genome assembly for marigold (Tagetes erecta).</title>
        <authorList>
            <person name="Jiang F."/>
            <person name="Yuan L."/>
            <person name="Wang S."/>
            <person name="Wang H."/>
            <person name="Xu D."/>
            <person name="Wang A."/>
            <person name="Fan W."/>
        </authorList>
    </citation>
    <scope>NUCLEOTIDE SEQUENCE</scope>
    <source>
        <strain evidence="1">WSJ</strain>
        <tissue evidence="1">Leaf</tissue>
    </source>
</reference>
<sequence length="119" mass="14006">MIKHLQTHFTSLRQTHITKHIHHRHFQLLPPPPQPPPLTTVPGHLPLPYKSNPFFYYFNCVGFLNKETNARSIPMSCCSCAYGRFLLDHFLHFTLLNLLLLLPHFFQLRVNHFTNSYTV</sequence>
<evidence type="ECO:0000313" key="1">
    <source>
        <dbReference type="EMBL" id="KAK1428116.1"/>
    </source>
</evidence>
<gene>
    <name evidence="1" type="ORF">QVD17_16944</name>
</gene>
<proteinExistence type="predicted"/>
<dbReference type="Proteomes" id="UP001229421">
    <property type="component" value="Unassembled WGS sequence"/>
</dbReference>
<dbReference type="EMBL" id="JAUHHV010000004">
    <property type="protein sequence ID" value="KAK1428116.1"/>
    <property type="molecule type" value="Genomic_DNA"/>
</dbReference>
<keyword evidence="2" id="KW-1185">Reference proteome</keyword>
<organism evidence="1 2">
    <name type="scientific">Tagetes erecta</name>
    <name type="common">African marigold</name>
    <dbReference type="NCBI Taxonomy" id="13708"/>
    <lineage>
        <taxon>Eukaryota</taxon>
        <taxon>Viridiplantae</taxon>
        <taxon>Streptophyta</taxon>
        <taxon>Embryophyta</taxon>
        <taxon>Tracheophyta</taxon>
        <taxon>Spermatophyta</taxon>
        <taxon>Magnoliopsida</taxon>
        <taxon>eudicotyledons</taxon>
        <taxon>Gunneridae</taxon>
        <taxon>Pentapetalae</taxon>
        <taxon>asterids</taxon>
        <taxon>campanulids</taxon>
        <taxon>Asterales</taxon>
        <taxon>Asteraceae</taxon>
        <taxon>Asteroideae</taxon>
        <taxon>Heliantheae alliance</taxon>
        <taxon>Tageteae</taxon>
        <taxon>Tagetes</taxon>
    </lineage>
</organism>
<dbReference type="AlphaFoldDB" id="A0AAD8P101"/>